<sequence>MATGTMQIPPSRHVAAYEQHKENMTTTGAVDAKKPDAPPPKRVKTEATRTCQFCTNKKQVALNCVNLACKKCCLACSAVCATHPKASKPEQALPTQVKKPVLKNEFRERNFHYDNSLKRYIVIADYGETVTIFCVRDFFENKKLSQGVLNDQERAQRVSGNVWGRPKKKRAADSAIKELIQCALGKGQAPSHYQTIPELQVDVSRNMK</sequence>
<dbReference type="EMBL" id="CM047583">
    <property type="protein sequence ID" value="KAI9914159.1"/>
    <property type="molecule type" value="Genomic_DNA"/>
</dbReference>
<name>A0ACC0W606_9STRA</name>
<dbReference type="Proteomes" id="UP001163321">
    <property type="component" value="Chromosome 4"/>
</dbReference>
<gene>
    <name evidence="1" type="ORF">PsorP6_005658</name>
</gene>
<evidence type="ECO:0000313" key="2">
    <source>
        <dbReference type="Proteomes" id="UP001163321"/>
    </source>
</evidence>
<organism evidence="1 2">
    <name type="scientific">Peronosclerospora sorghi</name>
    <dbReference type="NCBI Taxonomy" id="230839"/>
    <lineage>
        <taxon>Eukaryota</taxon>
        <taxon>Sar</taxon>
        <taxon>Stramenopiles</taxon>
        <taxon>Oomycota</taxon>
        <taxon>Peronosporomycetes</taxon>
        <taxon>Peronosporales</taxon>
        <taxon>Peronosporaceae</taxon>
        <taxon>Peronosclerospora</taxon>
    </lineage>
</organism>
<protein>
    <submittedName>
        <fullName evidence="1">Uncharacterized protein</fullName>
    </submittedName>
</protein>
<evidence type="ECO:0000313" key="1">
    <source>
        <dbReference type="EMBL" id="KAI9914159.1"/>
    </source>
</evidence>
<reference evidence="1 2" key="1">
    <citation type="journal article" date="2022" name="bioRxiv">
        <title>The genome of the oomycete Peronosclerospora sorghi, a cosmopolitan pathogen of maize and sorghum, is inflated with dispersed pseudogenes.</title>
        <authorList>
            <person name="Fletcher K."/>
            <person name="Martin F."/>
            <person name="Isakeit T."/>
            <person name="Cavanaugh K."/>
            <person name="Magill C."/>
            <person name="Michelmore R."/>
        </authorList>
    </citation>
    <scope>NUCLEOTIDE SEQUENCE [LARGE SCALE GENOMIC DNA]</scope>
    <source>
        <strain evidence="1">P6</strain>
    </source>
</reference>
<accession>A0ACC0W606</accession>
<comment type="caution">
    <text evidence="1">The sequence shown here is derived from an EMBL/GenBank/DDBJ whole genome shotgun (WGS) entry which is preliminary data.</text>
</comment>
<proteinExistence type="predicted"/>
<keyword evidence="2" id="KW-1185">Reference proteome</keyword>